<dbReference type="InterPro" id="IPR001482">
    <property type="entry name" value="T2SS/T4SS_dom"/>
</dbReference>
<dbReference type="RefSeq" id="WP_142715635.1">
    <property type="nucleotide sequence ID" value="NZ_FXTH01000017.1"/>
</dbReference>
<name>A0A521EMU3_9BACT</name>
<dbReference type="CDD" id="cd01131">
    <property type="entry name" value="PilT"/>
    <property type="match status" value="1"/>
</dbReference>
<dbReference type="Gene3D" id="3.30.450.90">
    <property type="match status" value="1"/>
</dbReference>
<evidence type="ECO:0000313" key="3">
    <source>
        <dbReference type="EMBL" id="SMO85246.1"/>
    </source>
</evidence>
<dbReference type="Proteomes" id="UP000317593">
    <property type="component" value="Unassembled WGS sequence"/>
</dbReference>
<dbReference type="InterPro" id="IPR050921">
    <property type="entry name" value="T4SS_GSP_E_ATPase"/>
</dbReference>
<evidence type="ECO:0000259" key="2">
    <source>
        <dbReference type="PROSITE" id="PS00662"/>
    </source>
</evidence>
<organism evidence="3 4">
    <name type="scientific">Fodinibius sediminis</name>
    <dbReference type="NCBI Taxonomy" id="1214077"/>
    <lineage>
        <taxon>Bacteria</taxon>
        <taxon>Pseudomonadati</taxon>
        <taxon>Balneolota</taxon>
        <taxon>Balneolia</taxon>
        <taxon>Balneolales</taxon>
        <taxon>Balneolaceae</taxon>
        <taxon>Fodinibius</taxon>
    </lineage>
</organism>
<reference evidence="3 4" key="1">
    <citation type="submission" date="2017-05" db="EMBL/GenBank/DDBJ databases">
        <authorList>
            <person name="Varghese N."/>
            <person name="Submissions S."/>
        </authorList>
    </citation>
    <scope>NUCLEOTIDE SEQUENCE [LARGE SCALE GENOMIC DNA]</scope>
    <source>
        <strain evidence="3 4">DSM 21194</strain>
    </source>
</reference>
<dbReference type="AlphaFoldDB" id="A0A521EMU3"/>
<dbReference type="PROSITE" id="PS00662">
    <property type="entry name" value="T2SP_E"/>
    <property type="match status" value="1"/>
</dbReference>
<keyword evidence="4" id="KW-1185">Reference proteome</keyword>
<dbReference type="PANTHER" id="PTHR30486">
    <property type="entry name" value="TWITCHING MOTILITY PROTEIN PILT"/>
    <property type="match status" value="1"/>
</dbReference>
<feature type="domain" description="Bacterial type II secretion system protein E" evidence="2">
    <location>
        <begin position="258"/>
        <end position="272"/>
    </location>
</feature>
<dbReference type="OrthoDB" id="9808272at2"/>
<dbReference type="Gene3D" id="3.40.50.300">
    <property type="entry name" value="P-loop containing nucleotide triphosphate hydrolases"/>
    <property type="match status" value="1"/>
</dbReference>
<protein>
    <submittedName>
        <fullName evidence="3">Twitching motility protein PilT</fullName>
    </submittedName>
</protein>
<comment type="similarity">
    <text evidence="1">Belongs to the GSP E family.</text>
</comment>
<accession>A0A521EMU3</accession>
<dbReference type="InterPro" id="IPR006321">
    <property type="entry name" value="PilT/PilU"/>
</dbReference>
<dbReference type="EMBL" id="FXTH01000017">
    <property type="protein sequence ID" value="SMO85246.1"/>
    <property type="molecule type" value="Genomic_DNA"/>
</dbReference>
<sequence>MNIEIKDQHSLKAISGMIQPLLHQLPDTVRGIDLQREMTSLIDQQPEEWKQQLTDKLEYYLNRMEPLEASDIDLGGPGCIGRVWYRIHGDKNPVDTDYRLAKRETDILLLNLLMPRQRKKLFEQRNFDFSYTIAKSEGLDQRFRANMYYDMEHLALNMRRIDNVIRPFKGLELHPEVAKAVSLKYFQYGLTLVTGITGSGKSSTLDTIIDANNRSMEAHIVIIASPVELVHEPIKSIIRHREVGRDVTSFKNGAIQALRQDPDVIMIGELRDPETIMTALEITDSGHKTFGTLHTSSAMESIERIMGEVPTDEQTRIRMRLADVLTCVISQKLVPSLDGKRVLAKEVLLVTPSVKAAIRNNNIGEIYQMLMEGGKMGMHTMEQDLKRLYEQGKISEETALNYSNNKKRMHKLLNPSTMDKLNTMVG</sequence>
<dbReference type="Pfam" id="PF00437">
    <property type="entry name" value="T2SSE"/>
    <property type="match status" value="1"/>
</dbReference>
<dbReference type="GO" id="GO:0005524">
    <property type="term" value="F:ATP binding"/>
    <property type="evidence" value="ECO:0007669"/>
    <property type="project" value="InterPro"/>
</dbReference>
<dbReference type="GO" id="GO:0016887">
    <property type="term" value="F:ATP hydrolysis activity"/>
    <property type="evidence" value="ECO:0007669"/>
    <property type="project" value="InterPro"/>
</dbReference>
<dbReference type="InterPro" id="IPR027417">
    <property type="entry name" value="P-loop_NTPase"/>
</dbReference>
<dbReference type="SUPFAM" id="SSF52540">
    <property type="entry name" value="P-loop containing nucleoside triphosphate hydrolases"/>
    <property type="match status" value="1"/>
</dbReference>
<evidence type="ECO:0000313" key="4">
    <source>
        <dbReference type="Proteomes" id="UP000317593"/>
    </source>
</evidence>
<proteinExistence type="inferred from homology"/>
<evidence type="ECO:0000256" key="1">
    <source>
        <dbReference type="ARBA" id="ARBA00006611"/>
    </source>
</evidence>
<gene>
    <name evidence="3" type="ORF">SAMN06265218_11764</name>
</gene>